<dbReference type="InterPro" id="IPR008983">
    <property type="entry name" value="Tumour_necrosis_fac-like_dom"/>
</dbReference>
<reference evidence="6 7" key="1">
    <citation type="submission" date="2024-09" db="EMBL/GenBank/DDBJ databases">
        <title>A chromosome-level genome assembly of Gray's grenadier anchovy, Coilia grayii.</title>
        <authorList>
            <person name="Fu Z."/>
        </authorList>
    </citation>
    <scope>NUCLEOTIDE SEQUENCE [LARGE SCALE GENOMIC DNA]</scope>
    <source>
        <strain evidence="6">G4</strain>
        <tissue evidence="6">Muscle</tissue>
    </source>
</reference>
<gene>
    <name evidence="6" type="ORF">ACEWY4_020853</name>
</gene>
<dbReference type="GO" id="GO:0005576">
    <property type="term" value="C:extracellular region"/>
    <property type="evidence" value="ECO:0007669"/>
    <property type="project" value="UniProtKB-SubCell"/>
</dbReference>
<accession>A0ABD1J926</accession>
<keyword evidence="3 4" id="KW-0732">Signal</keyword>
<evidence type="ECO:0000313" key="6">
    <source>
        <dbReference type="EMBL" id="KAL2083080.1"/>
    </source>
</evidence>
<protein>
    <recommendedName>
        <fullName evidence="5">C1q domain-containing protein</fullName>
    </recommendedName>
</protein>
<evidence type="ECO:0000256" key="1">
    <source>
        <dbReference type="ARBA" id="ARBA00004613"/>
    </source>
</evidence>
<dbReference type="InterPro" id="IPR050822">
    <property type="entry name" value="Cerebellin_Synaptic_Org"/>
</dbReference>
<evidence type="ECO:0000256" key="2">
    <source>
        <dbReference type="ARBA" id="ARBA00022525"/>
    </source>
</evidence>
<evidence type="ECO:0000256" key="4">
    <source>
        <dbReference type="SAM" id="SignalP"/>
    </source>
</evidence>
<feature type="signal peptide" evidence="4">
    <location>
        <begin position="1"/>
        <end position="23"/>
    </location>
</feature>
<dbReference type="InterPro" id="IPR001073">
    <property type="entry name" value="C1q_dom"/>
</dbReference>
<sequence>MKTPGALLVVCVCVCVYVYVAAAQGGGTEEQCLPQVNAVLREMTGILAEQRVELRVAKEQLEKKIKELQGKRPMTKVAFSATFSVTEDNHIGPFDKDTTLIFNHTFVNSGNAYDTNTGVFMPPVAGVYQFHYHIFAGGDNGAGARLEKNGESMVAAYNHKAPHDINTSQTVILQLAQGDKICLRLEKGWWVAAYTGHMTTFSGELLSY</sequence>
<comment type="caution">
    <text evidence="6">The sequence shown here is derived from an EMBL/GenBank/DDBJ whole genome shotgun (WGS) entry which is preliminary data.</text>
</comment>
<dbReference type="PRINTS" id="PR00007">
    <property type="entry name" value="COMPLEMNTC1Q"/>
</dbReference>
<name>A0ABD1J926_9TELE</name>
<proteinExistence type="predicted"/>
<feature type="domain" description="C1q" evidence="5">
    <location>
        <begin position="72"/>
        <end position="208"/>
    </location>
</feature>
<dbReference type="PROSITE" id="PS50871">
    <property type="entry name" value="C1Q"/>
    <property type="match status" value="1"/>
</dbReference>
<keyword evidence="2" id="KW-0964">Secreted</keyword>
<dbReference type="AlphaFoldDB" id="A0ABD1J926"/>
<dbReference type="Gene3D" id="2.60.120.40">
    <property type="match status" value="1"/>
</dbReference>
<dbReference type="EMBL" id="JBHFQA010000018">
    <property type="protein sequence ID" value="KAL2083080.1"/>
    <property type="molecule type" value="Genomic_DNA"/>
</dbReference>
<dbReference type="SUPFAM" id="SSF49842">
    <property type="entry name" value="TNF-like"/>
    <property type="match status" value="1"/>
</dbReference>
<feature type="chain" id="PRO_5044800620" description="C1q domain-containing protein" evidence="4">
    <location>
        <begin position="24"/>
        <end position="208"/>
    </location>
</feature>
<evidence type="ECO:0000256" key="3">
    <source>
        <dbReference type="ARBA" id="ARBA00022729"/>
    </source>
</evidence>
<dbReference type="SMART" id="SM00110">
    <property type="entry name" value="C1Q"/>
    <property type="match status" value="1"/>
</dbReference>
<evidence type="ECO:0000313" key="7">
    <source>
        <dbReference type="Proteomes" id="UP001591681"/>
    </source>
</evidence>
<dbReference type="Proteomes" id="UP001591681">
    <property type="component" value="Unassembled WGS sequence"/>
</dbReference>
<keyword evidence="7" id="KW-1185">Reference proteome</keyword>
<dbReference type="PANTHER" id="PTHR22923">
    <property type="entry name" value="CEREBELLIN-RELATED"/>
    <property type="match status" value="1"/>
</dbReference>
<dbReference type="PANTHER" id="PTHR22923:SF116">
    <property type="entry name" value="C1Q DOMAIN-CONTAINING PROTEIN"/>
    <property type="match status" value="1"/>
</dbReference>
<comment type="subcellular location">
    <subcellularLocation>
        <location evidence="1">Secreted</location>
    </subcellularLocation>
</comment>
<organism evidence="6 7">
    <name type="scientific">Coilia grayii</name>
    <name type="common">Gray's grenadier anchovy</name>
    <dbReference type="NCBI Taxonomy" id="363190"/>
    <lineage>
        <taxon>Eukaryota</taxon>
        <taxon>Metazoa</taxon>
        <taxon>Chordata</taxon>
        <taxon>Craniata</taxon>
        <taxon>Vertebrata</taxon>
        <taxon>Euteleostomi</taxon>
        <taxon>Actinopterygii</taxon>
        <taxon>Neopterygii</taxon>
        <taxon>Teleostei</taxon>
        <taxon>Clupei</taxon>
        <taxon>Clupeiformes</taxon>
        <taxon>Clupeoidei</taxon>
        <taxon>Engraulidae</taxon>
        <taxon>Coilinae</taxon>
        <taxon>Coilia</taxon>
    </lineage>
</organism>
<evidence type="ECO:0000259" key="5">
    <source>
        <dbReference type="PROSITE" id="PS50871"/>
    </source>
</evidence>
<dbReference type="Pfam" id="PF00386">
    <property type="entry name" value="C1q"/>
    <property type="match status" value="1"/>
</dbReference>